<dbReference type="RefSeq" id="WP_279674874.1">
    <property type="nucleotide sequence ID" value="NZ_CP122566.1"/>
</dbReference>
<dbReference type="Proteomes" id="UP001224674">
    <property type="component" value="Chromosome"/>
</dbReference>
<dbReference type="EMBL" id="CP122566">
    <property type="protein sequence ID" value="WGH93219.1"/>
    <property type="molecule type" value="Genomic_DNA"/>
</dbReference>
<reference evidence="2 3" key="1">
    <citation type="submission" date="2023-03" db="EMBL/GenBank/DDBJ databases">
        <title>Complete genome sequences of several Auritidibacter ignavus strains isolated from ear infections.</title>
        <authorList>
            <person name="Baehr T."/>
            <person name="Baumhoegger A.M."/>
        </authorList>
    </citation>
    <scope>NUCLEOTIDE SEQUENCE [LARGE SCALE GENOMIC DNA]</scope>
    <source>
        <strain evidence="2 3">BABAE-6</strain>
    </source>
</reference>
<keyword evidence="1" id="KW-0472">Membrane</keyword>
<feature type="transmembrane region" description="Helical" evidence="1">
    <location>
        <begin position="27"/>
        <end position="46"/>
    </location>
</feature>
<evidence type="ECO:0000313" key="3">
    <source>
        <dbReference type="Proteomes" id="UP001224674"/>
    </source>
</evidence>
<sequence>MSSAATRDPSFTPPGKFNWIADIDQQLLVYIATLLVLALLVVLAAADVLRGDVGIDDPVPAEFVLLFWGGIIGCYPV</sequence>
<name>A0AAJ6ANZ9_9MICC</name>
<organism evidence="2 3">
    <name type="scientific">Auritidibacter ignavus</name>
    <dbReference type="NCBI Taxonomy" id="678932"/>
    <lineage>
        <taxon>Bacteria</taxon>
        <taxon>Bacillati</taxon>
        <taxon>Actinomycetota</taxon>
        <taxon>Actinomycetes</taxon>
        <taxon>Micrococcales</taxon>
        <taxon>Micrococcaceae</taxon>
        <taxon>Auritidibacter</taxon>
    </lineage>
</organism>
<keyword evidence="1" id="KW-1133">Transmembrane helix</keyword>
<evidence type="ECO:0000256" key="1">
    <source>
        <dbReference type="SAM" id="Phobius"/>
    </source>
</evidence>
<proteinExistence type="predicted"/>
<protein>
    <submittedName>
        <fullName evidence="2">Uncharacterized protein</fullName>
    </submittedName>
</protein>
<accession>A0AAJ6ANZ9</accession>
<evidence type="ECO:0000313" key="2">
    <source>
        <dbReference type="EMBL" id="WGH93219.1"/>
    </source>
</evidence>
<gene>
    <name evidence="2" type="ORF">QDX21_13200</name>
</gene>
<keyword evidence="1" id="KW-0812">Transmembrane</keyword>
<dbReference type="AlphaFoldDB" id="A0AAJ6ANZ9"/>
<keyword evidence="3" id="KW-1185">Reference proteome</keyword>